<name>A0A371R3A4_9CREN</name>
<reference evidence="3 4" key="1">
    <citation type="submission" date="2017-07" db="EMBL/GenBank/DDBJ databases">
        <title>Draft genome sequence of aerobic hyperthermophilic archaea, Pyrobaculum aerophilum YKB31 and YKB32.</title>
        <authorList>
            <person name="Mochizuki T."/>
            <person name="Berliner A.J."/>
            <person name="Yoshida-Takashima Y."/>
            <person name="Takaki Y."/>
            <person name="Nunoura T."/>
            <person name="Takai K."/>
        </authorList>
    </citation>
    <scope>NUCLEOTIDE SEQUENCE [LARGE SCALE GENOMIC DNA]</scope>
    <source>
        <strain evidence="2 4">YKB31</strain>
        <strain evidence="1 3">YKB32</strain>
    </source>
</reference>
<sequence length="162" mass="17952">MRTLLIYSKDWRDEATLRLYKAFTVLLQKQRAYALEKIAAKSPARALVFTYPCGWHGDVLFIAPYVVAVGPFEKDAILESVLALPDRVALTLLEGGWTIEEVFKEFGPFDIGVACIGAPVKGARRYVHKMVIIKVEGPVGDLISTLYAPEDEEADEVITAPP</sequence>
<dbReference type="EMBL" id="NMUE01000002">
    <property type="protein sequence ID" value="RFA98291.1"/>
    <property type="molecule type" value="Genomic_DNA"/>
</dbReference>
<dbReference type="Proteomes" id="UP000257123">
    <property type="component" value="Unassembled WGS sequence"/>
</dbReference>
<dbReference type="RefSeq" id="WP_116420355.1">
    <property type="nucleotide sequence ID" value="NZ_NMUE01000002.1"/>
</dbReference>
<dbReference type="Proteomes" id="UP000256877">
    <property type="component" value="Unassembled WGS sequence"/>
</dbReference>
<protein>
    <submittedName>
        <fullName evidence="2">Uncharacterized protein</fullName>
    </submittedName>
</protein>
<evidence type="ECO:0000313" key="4">
    <source>
        <dbReference type="Proteomes" id="UP000257123"/>
    </source>
</evidence>
<dbReference type="EMBL" id="NMUF01000045">
    <property type="protein sequence ID" value="RFA96038.1"/>
    <property type="molecule type" value="Genomic_DNA"/>
</dbReference>
<dbReference type="OrthoDB" id="25516at2157"/>
<organism evidence="2 4">
    <name type="scientific">Pyrobaculum aerophilum</name>
    <dbReference type="NCBI Taxonomy" id="13773"/>
    <lineage>
        <taxon>Archaea</taxon>
        <taxon>Thermoproteota</taxon>
        <taxon>Thermoprotei</taxon>
        <taxon>Thermoproteales</taxon>
        <taxon>Thermoproteaceae</taxon>
        <taxon>Pyrobaculum</taxon>
    </lineage>
</organism>
<accession>A0A371R3A4</accession>
<evidence type="ECO:0000313" key="2">
    <source>
        <dbReference type="EMBL" id="RFA98291.1"/>
    </source>
</evidence>
<proteinExistence type="predicted"/>
<comment type="caution">
    <text evidence="2">The sequence shown here is derived from an EMBL/GenBank/DDBJ whole genome shotgun (WGS) entry which is preliminary data.</text>
</comment>
<evidence type="ECO:0000313" key="3">
    <source>
        <dbReference type="Proteomes" id="UP000256877"/>
    </source>
</evidence>
<evidence type="ECO:0000313" key="1">
    <source>
        <dbReference type="EMBL" id="RFA96038.1"/>
    </source>
</evidence>
<dbReference type="AlphaFoldDB" id="A0A371R3A4"/>
<gene>
    <name evidence="2" type="ORF">CGL51_01015</name>
    <name evidence="1" type="ORF">CGL52_11730</name>
</gene>